<reference evidence="2" key="1">
    <citation type="journal article" date="2023" name="Nat. Plants">
        <title>Single-cell RNA sequencing provides a high-resolution roadmap for understanding the multicellular compartmentation of specialized metabolism.</title>
        <authorList>
            <person name="Sun S."/>
            <person name="Shen X."/>
            <person name="Li Y."/>
            <person name="Li Y."/>
            <person name="Wang S."/>
            <person name="Li R."/>
            <person name="Zhang H."/>
            <person name="Shen G."/>
            <person name="Guo B."/>
            <person name="Wei J."/>
            <person name="Xu J."/>
            <person name="St-Pierre B."/>
            <person name="Chen S."/>
            <person name="Sun C."/>
        </authorList>
    </citation>
    <scope>NUCLEOTIDE SEQUENCE [LARGE SCALE GENOMIC DNA]</scope>
</reference>
<gene>
    <name evidence="1" type="ORF">M9H77_23519</name>
</gene>
<proteinExistence type="predicted"/>
<name>A0ACC0ATZ1_CATRO</name>
<accession>A0ACC0ATZ1</accession>
<dbReference type="EMBL" id="CM044705">
    <property type="protein sequence ID" value="KAI5664196.1"/>
    <property type="molecule type" value="Genomic_DNA"/>
</dbReference>
<dbReference type="Proteomes" id="UP001060085">
    <property type="component" value="Linkage Group LG05"/>
</dbReference>
<protein>
    <submittedName>
        <fullName evidence="1">Uncharacterized protein</fullName>
    </submittedName>
</protein>
<organism evidence="1 2">
    <name type="scientific">Catharanthus roseus</name>
    <name type="common">Madagascar periwinkle</name>
    <name type="synonym">Vinca rosea</name>
    <dbReference type="NCBI Taxonomy" id="4058"/>
    <lineage>
        <taxon>Eukaryota</taxon>
        <taxon>Viridiplantae</taxon>
        <taxon>Streptophyta</taxon>
        <taxon>Embryophyta</taxon>
        <taxon>Tracheophyta</taxon>
        <taxon>Spermatophyta</taxon>
        <taxon>Magnoliopsida</taxon>
        <taxon>eudicotyledons</taxon>
        <taxon>Gunneridae</taxon>
        <taxon>Pentapetalae</taxon>
        <taxon>asterids</taxon>
        <taxon>lamiids</taxon>
        <taxon>Gentianales</taxon>
        <taxon>Apocynaceae</taxon>
        <taxon>Rauvolfioideae</taxon>
        <taxon>Vinceae</taxon>
        <taxon>Catharanthinae</taxon>
        <taxon>Catharanthus</taxon>
    </lineage>
</organism>
<sequence length="184" mass="21125">MTRARMKKIKASNGNEDIGMVDYLEEVLKNKIIQGNNLMVKMAKYGRKGTLSVTVALSLPLWIAFWAWPCRRRLGRTALPIAVSYLFVQFIAIQKVNHIAPHIVKSFTLHGFRSTNLHILYCFFNKCNYSSSPAAIIIVLDLSRPCSSDWSLKEILGFLIILLHIINPSFEKIRPQIFTYIKQR</sequence>
<evidence type="ECO:0000313" key="2">
    <source>
        <dbReference type="Proteomes" id="UP001060085"/>
    </source>
</evidence>
<evidence type="ECO:0000313" key="1">
    <source>
        <dbReference type="EMBL" id="KAI5664196.1"/>
    </source>
</evidence>
<comment type="caution">
    <text evidence="1">The sequence shown here is derived from an EMBL/GenBank/DDBJ whole genome shotgun (WGS) entry which is preliminary data.</text>
</comment>
<keyword evidence="2" id="KW-1185">Reference proteome</keyword>